<dbReference type="PROSITE" id="PS50005">
    <property type="entry name" value="TPR"/>
    <property type="match status" value="3"/>
</dbReference>
<evidence type="ECO:0000313" key="3">
    <source>
        <dbReference type="EMBL" id="MCA6064505.1"/>
    </source>
</evidence>
<dbReference type="SUPFAM" id="SSF48452">
    <property type="entry name" value="TPR-like"/>
    <property type="match status" value="1"/>
</dbReference>
<dbReference type="Gene3D" id="1.25.40.10">
    <property type="entry name" value="Tetratricopeptide repeat domain"/>
    <property type="match status" value="1"/>
</dbReference>
<comment type="caution">
    <text evidence="3">The sequence shown here is derived from an EMBL/GenBank/DDBJ whole genome shotgun (WGS) entry which is preliminary data.</text>
</comment>
<gene>
    <name evidence="3" type="ORF">I9W95_12895</name>
</gene>
<feature type="repeat" description="TPR" evidence="1">
    <location>
        <begin position="40"/>
        <end position="73"/>
    </location>
</feature>
<dbReference type="Pfam" id="PF13181">
    <property type="entry name" value="TPR_8"/>
    <property type="match status" value="1"/>
</dbReference>
<evidence type="ECO:0000256" key="1">
    <source>
        <dbReference type="PROSITE-ProRule" id="PRU00339"/>
    </source>
</evidence>
<feature type="chain" id="PRO_5045679430" evidence="2">
    <location>
        <begin position="26"/>
        <end position="264"/>
    </location>
</feature>
<dbReference type="PROSITE" id="PS51257">
    <property type="entry name" value="PROKAR_LIPOPROTEIN"/>
    <property type="match status" value="1"/>
</dbReference>
<dbReference type="Proteomes" id="UP000714380">
    <property type="component" value="Unassembled WGS sequence"/>
</dbReference>
<keyword evidence="2" id="KW-0732">Signal</keyword>
<feature type="repeat" description="TPR" evidence="1">
    <location>
        <begin position="144"/>
        <end position="177"/>
    </location>
</feature>
<dbReference type="Pfam" id="PF13432">
    <property type="entry name" value="TPR_16"/>
    <property type="match status" value="1"/>
</dbReference>
<dbReference type="InterPro" id="IPR011990">
    <property type="entry name" value="TPR-like_helical_dom_sf"/>
</dbReference>
<accession>A0ABS7ZVS9</accession>
<feature type="signal peptide" evidence="2">
    <location>
        <begin position="1"/>
        <end position="25"/>
    </location>
</feature>
<dbReference type="EMBL" id="JAEDAH010000083">
    <property type="protein sequence ID" value="MCA6064505.1"/>
    <property type="molecule type" value="Genomic_DNA"/>
</dbReference>
<dbReference type="InterPro" id="IPR019734">
    <property type="entry name" value="TPR_rpt"/>
</dbReference>
<feature type="repeat" description="TPR" evidence="1">
    <location>
        <begin position="74"/>
        <end position="107"/>
    </location>
</feature>
<protein>
    <submittedName>
        <fullName evidence="3">Tetratricopeptide repeat protein</fullName>
    </submittedName>
</protein>
<dbReference type="SMART" id="SM00028">
    <property type="entry name" value="TPR"/>
    <property type="match status" value="3"/>
</dbReference>
<name>A0ABS7ZVS9_9GAMM</name>
<sequence length="264" mass="30168">MIRSTALYRLATVVLALTLASCVTVTESRFTKKASPEKAVENYTQLGLGYLQKGRPDLARQRLQKALKIDESYAPANDAMGLVWQSEGEDDLAEEYFRKALSQDADYSLARHHLGRLFSQNKRYQDADEELRAAVGDRYYDNRAAASNDLAMNYYRQAKNPQAIDAYLQTLRIAPYNGEALANASTLLFEAQRYEEAAKYFERFDRLVQREQTQHTAHSLWLGIKLATITQNTRRAIDLASELKRRFPESTEYRLYQDSLSGAK</sequence>
<dbReference type="PANTHER" id="PTHR12558:SF13">
    <property type="entry name" value="CELL DIVISION CYCLE PROTEIN 27 HOMOLOG"/>
    <property type="match status" value="1"/>
</dbReference>
<evidence type="ECO:0000256" key="2">
    <source>
        <dbReference type="SAM" id="SignalP"/>
    </source>
</evidence>
<dbReference type="RefSeq" id="WP_225675541.1">
    <property type="nucleotide sequence ID" value="NZ_JAEDAH010000083.1"/>
</dbReference>
<organism evidence="3 4">
    <name type="scientific">Thalassolituus marinus</name>
    <dbReference type="NCBI Taxonomy" id="671053"/>
    <lineage>
        <taxon>Bacteria</taxon>
        <taxon>Pseudomonadati</taxon>
        <taxon>Pseudomonadota</taxon>
        <taxon>Gammaproteobacteria</taxon>
        <taxon>Oceanospirillales</taxon>
        <taxon>Oceanospirillaceae</taxon>
        <taxon>Thalassolituus</taxon>
    </lineage>
</organism>
<reference evidence="3 4" key="1">
    <citation type="submission" date="2020-12" db="EMBL/GenBank/DDBJ databases">
        <title>Novel Thalassolituus-related marine hydrocarbonoclastic bacteria mediated algae-derived hydrocarbons mineralization in twilight zone of the northern South China Sea.</title>
        <authorList>
            <person name="Dong C."/>
        </authorList>
    </citation>
    <scope>NUCLEOTIDE SEQUENCE [LARGE SCALE GENOMIC DNA]</scope>
    <source>
        <strain evidence="3 4">IMCC1826</strain>
    </source>
</reference>
<dbReference type="PANTHER" id="PTHR12558">
    <property type="entry name" value="CELL DIVISION CYCLE 16,23,27"/>
    <property type="match status" value="1"/>
</dbReference>
<keyword evidence="4" id="KW-1185">Reference proteome</keyword>
<proteinExistence type="predicted"/>
<keyword evidence="1" id="KW-0802">TPR repeat</keyword>
<evidence type="ECO:0000313" key="4">
    <source>
        <dbReference type="Proteomes" id="UP000714380"/>
    </source>
</evidence>